<dbReference type="RefSeq" id="WP_052386702.1">
    <property type="nucleotide sequence ID" value="NZ_CP073767.1"/>
</dbReference>
<proteinExistence type="predicted"/>
<reference evidence="3" key="1">
    <citation type="submission" date="2021-04" db="EMBL/GenBank/DDBJ databases">
        <title>Dactylosporangium aurantiacum NRRL B-8018 full assembly.</title>
        <authorList>
            <person name="Hartkoorn R.C."/>
            <person name="Beaudoing E."/>
            <person name="Hot D."/>
        </authorList>
    </citation>
    <scope>NUCLEOTIDE SEQUENCE</scope>
    <source>
        <strain evidence="3">NRRL B-8018</strain>
    </source>
</reference>
<dbReference type="Proteomes" id="UP001058003">
    <property type="component" value="Chromosome"/>
</dbReference>
<evidence type="ECO:0000313" key="4">
    <source>
        <dbReference type="Proteomes" id="UP001058003"/>
    </source>
</evidence>
<organism evidence="3 4">
    <name type="scientific">Dactylosporangium aurantiacum</name>
    <dbReference type="NCBI Taxonomy" id="35754"/>
    <lineage>
        <taxon>Bacteria</taxon>
        <taxon>Bacillati</taxon>
        <taxon>Actinomycetota</taxon>
        <taxon>Actinomycetes</taxon>
        <taxon>Micromonosporales</taxon>
        <taxon>Micromonosporaceae</taxon>
        <taxon>Dactylosporangium</taxon>
    </lineage>
</organism>
<accession>A0A9Q9MQG2</accession>
<dbReference type="AlphaFoldDB" id="A0A9Q9MQG2"/>
<evidence type="ECO:0000256" key="1">
    <source>
        <dbReference type="SAM" id="MobiDB-lite"/>
    </source>
</evidence>
<gene>
    <name evidence="3" type="ORF">Daura_16160</name>
</gene>
<name>A0A9Q9MQG2_9ACTN</name>
<evidence type="ECO:0000313" key="3">
    <source>
        <dbReference type="EMBL" id="UWZ57552.1"/>
    </source>
</evidence>
<feature type="domain" description="Trypsin-co-occurring" evidence="2">
    <location>
        <begin position="5"/>
        <end position="82"/>
    </location>
</feature>
<keyword evidence="4" id="KW-1185">Reference proteome</keyword>
<dbReference type="EMBL" id="CP073767">
    <property type="protein sequence ID" value="UWZ57552.1"/>
    <property type="molecule type" value="Genomic_DNA"/>
</dbReference>
<dbReference type="OrthoDB" id="4566193at2"/>
<feature type="region of interest" description="Disordered" evidence="1">
    <location>
        <begin position="83"/>
        <end position="103"/>
    </location>
</feature>
<dbReference type="InterPro" id="IPR045608">
    <property type="entry name" value="Trypco2"/>
</dbReference>
<evidence type="ECO:0000259" key="2">
    <source>
        <dbReference type="Pfam" id="PF19631"/>
    </source>
</evidence>
<dbReference type="Pfam" id="PF19631">
    <property type="entry name" value="Trypco2"/>
    <property type="match status" value="1"/>
</dbReference>
<protein>
    <recommendedName>
        <fullName evidence="2">Trypsin-co-occurring domain-containing protein</fullName>
    </recommendedName>
</protein>
<dbReference type="KEGG" id="daur:Daura_16160"/>
<sequence>MDDAIQLADVIWQLRHELSRAMWAGEHADLRFEAESVDLELTVAMERVREDGVKVRFWVLDGNAGSTRTSIVTQRLALKLRPIRSDDPGRPATISGAALPGEE</sequence>